<name>A0AAV9ZUE5_9AGAR</name>
<keyword evidence="3" id="KW-1185">Reference proteome</keyword>
<protein>
    <submittedName>
        <fullName evidence="2">Uncharacterized protein</fullName>
    </submittedName>
</protein>
<accession>A0AAV9ZUE5</accession>
<dbReference type="EMBL" id="JAWWNJ010000109">
    <property type="protein sequence ID" value="KAK6992490.1"/>
    <property type="molecule type" value="Genomic_DNA"/>
</dbReference>
<evidence type="ECO:0000256" key="1">
    <source>
        <dbReference type="SAM" id="MobiDB-lite"/>
    </source>
</evidence>
<comment type="caution">
    <text evidence="2">The sequence shown here is derived from an EMBL/GenBank/DDBJ whole genome shotgun (WGS) entry which is preliminary data.</text>
</comment>
<dbReference type="AlphaFoldDB" id="A0AAV9ZUE5"/>
<dbReference type="Proteomes" id="UP001362999">
    <property type="component" value="Unassembled WGS sequence"/>
</dbReference>
<evidence type="ECO:0000313" key="3">
    <source>
        <dbReference type="Proteomes" id="UP001362999"/>
    </source>
</evidence>
<reference evidence="2 3" key="1">
    <citation type="journal article" date="2024" name="J Genomics">
        <title>Draft genome sequencing and assembly of Favolaschia claudopus CIRM-BRFM 2984 isolated from oak limbs.</title>
        <authorList>
            <person name="Navarro D."/>
            <person name="Drula E."/>
            <person name="Chaduli D."/>
            <person name="Cazenave R."/>
            <person name="Ahrendt S."/>
            <person name="Wang J."/>
            <person name="Lipzen A."/>
            <person name="Daum C."/>
            <person name="Barry K."/>
            <person name="Grigoriev I.V."/>
            <person name="Favel A."/>
            <person name="Rosso M.N."/>
            <person name="Martin F."/>
        </authorList>
    </citation>
    <scope>NUCLEOTIDE SEQUENCE [LARGE SCALE GENOMIC DNA]</scope>
    <source>
        <strain evidence="2 3">CIRM-BRFM 2984</strain>
    </source>
</reference>
<gene>
    <name evidence="2" type="ORF">R3P38DRAFT_3225534</name>
</gene>
<organism evidence="2 3">
    <name type="scientific">Favolaschia claudopus</name>
    <dbReference type="NCBI Taxonomy" id="2862362"/>
    <lineage>
        <taxon>Eukaryota</taxon>
        <taxon>Fungi</taxon>
        <taxon>Dikarya</taxon>
        <taxon>Basidiomycota</taxon>
        <taxon>Agaricomycotina</taxon>
        <taxon>Agaricomycetes</taxon>
        <taxon>Agaricomycetidae</taxon>
        <taxon>Agaricales</taxon>
        <taxon>Marasmiineae</taxon>
        <taxon>Mycenaceae</taxon>
        <taxon>Favolaschia</taxon>
    </lineage>
</organism>
<feature type="region of interest" description="Disordered" evidence="1">
    <location>
        <begin position="1"/>
        <end position="22"/>
    </location>
</feature>
<evidence type="ECO:0000313" key="2">
    <source>
        <dbReference type="EMBL" id="KAK6992490.1"/>
    </source>
</evidence>
<proteinExistence type="predicted"/>
<sequence length="203" mass="22850">MSHRNHRLVLEPSPGTRSVHAPSGQCMLRPERAMRCAAGDALSFRGVSDISDAQYDDEDSDVSDATETFDHTVSPPRLGACATLSSVVTDWDLHHNTARLLPDSGVVREVLLNALTSEKSRSSAMWDDRGAEYALSDAGQRVSGVESQANSRFAHFPPLCWRLLTPDSTRYPRRRRYRRNRNRAHFDQVERTFHDEPALFDSL</sequence>